<proteinExistence type="predicted"/>
<dbReference type="InterPro" id="IPR036691">
    <property type="entry name" value="Endo/exonu/phosph_ase_sf"/>
</dbReference>
<dbReference type="EMBL" id="CAUYUJ010006864">
    <property type="protein sequence ID" value="CAK0818895.1"/>
    <property type="molecule type" value="Genomic_DNA"/>
</dbReference>
<evidence type="ECO:0000313" key="2">
    <source>
        <dbReference type="Proteomes" id="UP001189429"/>
    </source>
</evidence>
<feature type="non-terminal residue" evidence="1">
    <location>
        <position position="132"/>
    </location>
</feature>
<evidence type="ECO:0008006" key="3">
    <source>
        <dbReference type="Google" id="ProtNLM"/>
    </source>
</evidence>
<comment type="caution">
    <text evidence="1">The sequence shown here is derived from an EMBL/GenBank/DDBJ whole genome shotgun (WGS) entry which is preliminary data.</text>
</comment>
<name>A0ABN9RLH2_9DINO</name>
<sequence length="132" mass="14621">MPFVVSGDWNLTPEEVISTGWTDTLGADIVAPSLATCVRGASRTLDWFVVSRGLHYGSSVRLLTAVGTKDHKPVQIELKSSRVEALIHDGSDPDTIWQSFASVMEQEFLEIYQIDGNDSNPYIGRARELRVQ</sequence>
<dbReference type="Proteomes" id="UP001189429">
    <property type="component" value="Unassembled WGS sequence"/>
</dbReference>
<accession>A0ABN9RLH2</accession>
<evidence type="ECO:0000313" key="1">
    <source>
        <dbReference type="EMBL" id="CAK0818895.1"/>
    </source>
</evidence>
<protein>
    <recommendedName>
        <fullName evidence="3">Endonuclease/exonuclease/phosphatase domain-containing protein</fullName>
    </recommendedName>
</protein>
<keyword evidence="2" id="KW-1185">Reference proteome</keyword>
<gene>
    <name evidence="1" type="ORF">PCOR1329_LOCUS21016</name>
</gene>
<dbReference type="SUPFAM" id="SSF56219">
    <property type="entry name" value="DNase I-like"/>
    <property type="match status" value="1"/>
</dbReference>
<organism evidence="1 2">
    <name type="scientific">Prorocentrum cordatum</name>
    <dbReference type="NCBI Taxonomy" id="2364126"/>
    <lineage>
        <taxon>Eukaryota</taxon>
        <taxon>Sar</taxon>
        <taxon>Alveolata</taxon>
        <taxon>Dinophyceae</taxon>
        <taxon>Prorocentrales</taxon>
        <taxon>Prorocentraceae</taxon>
        <taxon>Prorocentrum</taxon>
    </lineage>
</organism>
<reference evidence="1" key="1">
    <citation type="submission" date="2023-10" db="EMBL/GenBank/DDBJ databases">
        <authorList>
            <person name="Chen Y."/>
            <person name="Shah S."/>
            <person name="Dougan E. K."/>
            <person name="Thang M."/>
            <person name="Chan C."/>
        </authorList>
    </citation>
    <scope>NUCLEOTIDE SEQUENCE [LARGE SCALE GENOMIC DNA]</scope>
</reference>